<dbReference type="EMBL" id="JBHLWI010000028">
    <property type="protein sequence ID" value="MFC0263075.1"/>
    <property type="molecule type" value="Genomic_DNA"/>
</dbReference>
<name>A0ABV6FT71_9BACT</name>
<dbReference type="Gene3D" id="1.25.40.10">
    <property type="entry name" value="Tetratricopeptide repeat domain"/>
    <property type="match status" value="1"/>
</dbReference>
<dbReference type="InterPro" id="IPR050498">
    <property type="entry name" value="Ycf3"/>
</dbReference>
<proteinExistence type="predicted"/>
<keyword evidence="2 3" id="KW-0802">TPR repeat</keyword>
<sequence>MKISLGFFTLIVFLMFSCDGSSVQREVNKNGFIVENESVFQGFSLLGDSLNTTVDSAAQKDQILKLEEAELAYAEDPSLDNLIWIGRREAYLGRHDLAIRTFTKAIREFPESYEALRHRGHRYVSIRKFDQAIADFQKAVKLMEGKPIQIEQDGMPNKLNIPLSNVQFNVWYHLGLAHYLKQDWQAALDAYVQCLEVSDNDDLKAATLDWYYMTLVKMGKKEEALQAIRTVNTKMEIIENDAYFKRILMYKGELNPESLLSVESNADDQKLQYVTQGYGLGNYYLAKGDTSQARFIFENVLKTGYWSAFGYIASEMELANLIDE</sequence>
<dbReference type="Pfam" id="PF13432">
    <property type="entry name" value="TPR_16"/>
    <property type="match status" value="1"/>
</dbReference>
<dbReference type="InterPro" id="IPR011990">
    <property type="entry name" value="TPR-like_helical_dom_sf"/>
</dbReference>
<dbReference type="InterPro" id="IPR013105">
    <property type="entry name" value="TPR_2"/>
</dbReference>
<protein>
    <submittedName>
        <fullName evidence="4">Tetratricopeptide repeat protein</fullName>
    </submittedName>
</protein>
<evidence type="ECO:0000256" key="2">
    <source>
        <dbReference type="ARBA" id="ARBA00022803"/>
    </source>
</evidence>
<reference evidence="4 5" key="1">
    <citation type="submission" date="2024-09" db="EMBL/GenBank/DDBJ databases">
        <authorList>
            <person name="Sun Q."/>
            <person name="Mori K."/>
        </authorList>
    </citation>
    <scope>NUCLEOTIDE SEQUENCE [LARGE SCALE GENOMIC DNA]</scope>
    <source>
        <strain evidence="4 5">CCM 7650</strain>
    </source>
</reference>
<dbReference type="SUPFAM" id="SSF48452">
    <property type="entry name" value="TPR-like"/>
    <property type="match status" value="1"/>
</dbReference>
<dbReference type="PROSITE" id="PS50005">
    <property type="entry name" value="TPR"/>
    <property type="match status" value="2"/>
</dbReference>
<feature type="repeat" description="TPR" evidence="3">
    <location>
        <begin position="168"/>
        <end position="201"/>
    </location>
</feature>
<dbReference type="PANTHER" id="PTHR44858:SF1">
    <property type="entry name" value="UDP-N-ACETYLGLUCOSAMINE--PEPTIDE N-ACETYLGLUCOSAMINYLTRANSFERASE SPINDLY-RELATED"/>
    <property type="match status" value="1"/>
</dbReference>
<dbReference type="PROSITE" id="PS51257">
    <property type="entry name" value="PROKAR_LIPOPROTEIN"/>
    <property type="match status" value="1"/>
</dbReference>
<evidence type="ECO:0000256" key="3">
    <source>
        <dbReference type="PROSITE-ProRule" id="PRU00339"/>
    </source>
</evidence>
<dbReference type="RefSeq" id="WP_382387539.1">
    <property type="nucleotide sequence ID" value="NZ_JBHLWI010000028.1"/>
</dbReference>
<keyword evidence="5" id="KW-1185">Reference proteome</keyword>
<evidence type="ECO:0000313" key="4">
    <source>
        <dbReference type="EMBL" id="MFC0263075.1"/>
    </source>
</evidence>
<evidence type="ECO:0000256" key="1">
    <source>
        <dbReference type="ARBA" id="ARBA00022737"/>
    </source>
</evidence>
<gene>
    <name evidence="4" type="ORF">ACFFIP_10315</name>
</gene>
<feature type="repeat" description="TPR" evidence="3">
    <location>
        <begin position="113"/>
        <end position="146"/>
    </location>
</feature>
<keyword evidence="1" id="KW-0677">Repeat</keyword>
<dbReference type="Proteomes" id="UP001589797">
    <property type="component" value="Unassembled WGS sequence"/>
</dbReference>
<organism evidence="4 5">
    <name type="scientific">Fontibacter flavus</name>
    <dbReference type="NCBI Taxonomy" id="654838"/>
    <lineage>
        <taxon>Bacteria</taxon>
        <taxon>Pseudomonadati</taxon>
        <taxon>Bacteroidota</taxon>
        <taxon>Cytophagia</taxon>
        <taxon>Cytophagales</taxon>
        <taxon>Cyclobacteriaceae</taxon>
        <taxon>Fontibacter</taxon>
    </lineage>
</organism>
<accession>A0ABV6FT71</accession>
<comment type="caution">
    <text evidence="4">The sequence shown here is derived from an EMBL/GenBank/DDBJ whole genome shotgun (WGS) entry which is preliminary data.</text>
</comment>
<dbReference type="SMART" id="SM00028">
    <property type="entry name" value="TPR"/>
    <property type="match status" value="2"/>
</dbReference>
<dbReference type="PANTHER" id="PTHR44858">
    <property type="entry name" value="TETRATRICOPEPTIDE REPEAT PROTEIN 6"/>
    <property type="match status" value="1"/>
</dbReference>
<dbReference type="Pfam" id="PF07719">
    <property type="entry name" value="TPR_2"/>
    <property type="match status" value="1"/>
</dbReference>
<dbReference type="InterPro" id="IPR019734">
    <property type="entry name" value="TPR_rpt"/>
</dbReference>
<evidence type="ECO:0000313" key="5">
    <source>
        <dbReference type="Proteomes" id="UP001589797"/>
    </source>
</evidence>